<dbReference type="SUPFAM" id="SSF52374">
    <property type="entry name" value="Nucleotidylyl transferase"/>
    <property type="match status" value="1"/>
</dbReference>
<keyword evidence="8" id="KW-0963">Cytoplasm</keyword>
<comment type="subunit">
    <text evidence="8">Homodimer.</text>
</comment>
<name>A0A840AJH9_9HYPH</name>
<comment type="catalytic activity">
    <reaction evidence="7 8">
        <text>(R)-pantoate + beta-alanine + ATP = (R)-pantothenate + AMP + diphosphate + H(+)</text>
        <dbReference type="Rhea" id="RHEA:10912"/>
        <dbReference type="ChEBI" id="CHEBI:15378"/>
        <dbReference type="ChEBI" id="CHEBI:15980"/>
        <dbReference type="ChEBI" id="CHEBI:29032"/>
        <dbReference type="ChEBI" id="CHEBI:30616"/>
        <dbReference type="ChEBI" id="CHEBI:33019"/>
        <dbReference type="ChEBI" id="CHEBI:57966"/>
        <dbReference type="ChEBI" id="CHEBI:456215"/>
        <dbReference type="EC" id="6.3.2.1"/>
    </reaction>
</comment>
<dbReference type="InterPro" id="IPR042176">
    <property type="entry name" value="Pantoate_ligase_C"/>
</dbReference>
<dbReference type="EC" id="6.3.2.1" evidence="8"/>
<dbReference type="InterPro" id="IPR003721">
    <property type="entry name" value="Pantoate_ligase"/>
</dbReference>
<dbReference type="UniPathway" id="UPA00028">
    <property type="reaction ID" value="UER00005"/>
</dbReference>
<reference evidence="9 10" key="1">
    <citation type="submission" date="2020-08" db="EMBL/GenBank/DDBJ databases">
        <title>Genomic Encyclopedia of Type Strains, Phase IV (KMG-IV): sequencing the most valuable type-strain genomes for metagenomic binning, comparative biology and taxonomic classification.</title>
        <authorList>
            <person name="Goeker M."/>
        </authorList>
    </citation>
    <scope>NUCLEOTIDE SEQUENCE [LARGE SCALE GENOMIC DNA]</scope>
    <source>
        <strain evidence="9 10">DSM 25966</strain>
    </source>
</reference>
<evidence type="ECO:0000256" key="6">
    <source>
        <dbReference type="ARBA" id="ARBA00022840"/>
    </source>
</evidence>
<dbReference type="AlphaFoldDB" id="A0A840AJH9"/>
<dbReference type="InterPro" id="IPR014729">
    <property type="entry name" value="Rossmann-like_a/b/a_fold"/>
</dbReference>
<accession>A0A840AJH9</accession>
<keyword evidence="4 8" id="KW-0566">Pantothenate biosynthesis</keyword>
<feature type="binding site" evidence="8">
    <location>
        <position position="65"/>
    </location>
    <ligand>
        <name>beta-alanine</name>
        <dbReference type="ChEBI" id="CHEBI:57966"/>
    </ligand>
</feature>
<keyword evidence="3 8" id="KW-0436">Ligase</keyword>
<comment type="function">
    <text evidence="8">Catalyzes the condensation of pantoate with beta-alanine in an ATP-dependent reaction via a pantoyl-adenylate intermediate.</text>
</comment>
<comment type="caution">
    <text evidence="9">The sequence shown here is derived from an EMBL/GenBank/DDBJ whole genome shotgun (WGS) entry which is preliminary data.</text>
</comment>
<dbReference type="GO" id="GO:0015940">
    <property type="term" value="P:pantothenate biosynthetic process"/>
    <property type="evidence" value="ECO:0007669"/>
    <property type="project" value="UniProtKB-UniRule"/>
</dbReference>
<dbReference type="Pfam" id="PF02569">
    <property type="entry name" value="Pantoate_ligase"/>
    <property type="match status" value="1"/>
</dbReference>
<dbReference type="NCBIfam" id="TIGR00018">
    <property type="entry name" value="panC"/>
    <property type="match status" value="1"/>
</dbReference>
<comment type="miscellaneous">
    <text evidence="8">The reaction proceeds by a bi uni uni bi ping pong mechanism.</text>
</comment>
<dbReference type="RefSeq" id="WP_183396788.1">
    <property type="nucleotide sequence ID" value="NZ_JACIDS010000001.1"/>
</dbReference>
<feature type="active site" description="Proton donor" evidence="8">
    <location>
        <position position="41"/>
    </location>
</feature>
<dbReference type="NCBIfam" id="TIGR00125">
    <property type="entry name" value="cyt_tran_rel"/>
    <property type="match status" value="1"/>
</dbReference>
<evidence type="ECO:0000256" key="5">
    <source>
        <dbReference type="ARBA" id="ARBA00022741"/>
    </source>
</evidence>
<keyword evidence="10" id="KW-1185">Reference proteome</keyword>
<evidence type="ECO:0000313" key="9">
    <source>
        <dbReference type="EMBL" id="MBB3929091.1"/>
    </source>
</evidence>
<dbReference type="GO" id="GO:0005524">
    <property type="term" value="F:ATP binding"/>
    <property type="evidence" value="ECO:0007669"/>
    <property type="project" value="UniProtKB-KW"/>
</dbReference>
<keyword evidence="6 8" id="KW-0067">ATP-binding</keyword>
<comment type="caution">
    <text evidence="8">Lacks conserved residue(s) required for the propagation of feature annotation.</text>
</comment>
<dbReference type="Proteomes" id="UP000553963">
    <property type="component" value="Unassembled WGS sequence"/>
</dbReference>
<gene>
    <name evidence="8" type="primary">panC</name>
    <name evidence="9" type="ORF">GGR25_000110</name>
</gene>
<dbReference type="InterPro" id="IPR004821">
    <property type="entry name" value="Cyt_trans-like"/>
</dbReference>
<comment type="similarity">
    <text evidence="2 8">Belongs to the pantothenate synthetase family.</text>
</comment>
<dbReference type="PANTHER" id="PTHR21299:SF1">
    <property type="entry name" value="PANTOATE--BETA-ALANINE LIGASE"/>
    <property type="match status" value="1"/>
</dbReference>
<feature type="binding site" evidence="8">
    <location>
        <begin position="188"/>
        <end position="191"/>
    </location>
    <ligand>
        <name>ATP</name>
        <dbReference type="ChEBI" id="CHEBI:30616"/>
    </ligand>
</feature>
<feature type="binding site" evidence="8">
    <location>
        <begin position="151"/>
        <end position="154"/>
    </location>
    <ligand>
        <name>ATP</name>
        <dbReference type="ChEBI" id="CHEBI:30616"/>
    </ligand>
</feature>
<dbReference type="PANTHER" id="PTHR21299">
    <property type="entry name" value="CYTIDYLATE KINASE/PANTOATE-BETA-ALANINE LIGASE"/>
    <property type="match status" value="1"/>
</dbReference>
<evidence type="ECO:0000256" key="4">
    <source>
        <dbReference type="ARBA" id="ARBA00022655"/>
    </source>
</evidence>
<protein>
    <recommendedName>
        <fullName evidence="8">Pantothenate synthetase</fullName>
        <shortName evidence="8">PS</shortName>
        <ecNumber evidence="8">6.3.2.1</ecNumber>
    </recommendedName>
    <alternativeName>
        <fullName evidence="8">Pantoate--beta-alanine ligase</fullName>
    </alternativeName>
    <alternativeName>
        <fullName evidence="8">Pantoate-activating enzyme</fullName>
    </alternativeName>
</protein>
<dbReference type="GO" id="GO:0004592">
    <property type="term" value="F:pantoate-beta-alanine ligase activity"/>
    <property type="evidence" value="ECO:0007669"/>
    <property type="project" value="UniProtKB-UniRule"/>
</dbReference>
<keyword evidence="5 8" id="KW-0547">Nucleotide-binding</keyword>
<evidence type="ECO:0000256" key="2">
    <source>
        <dbReference type="ARBA" id="ARBA00009256"/>
    </source>
</evidence>
<sequence length="282" mass="30198">MTSAPAIFRTIADLRATTASWHTQGLRVAMVPTMGALHAGHLALVEAGRQRAERIVVTIFVNPAQFAPNEDFAAYPRTETSDVEKLAALGVEAVFAPNAAEMYPPGYATTISLDGPAKGLETDFRPHFFAGVATVVAKLLLAGFPDFAMFGEKDYQQLLVVRRMVADLRLPTEIVGVPTMREADGLALSSRNAYLSAEERATAVRLNATLRQVASAIRAGDAPDAVLAAGIDSLKEAGFRPDYLALRNAETLAEVADLKAEPLRLLAAAWLGRTRLIDNIAA</sequence>
<comment type="subcellular location">
    <subcellularLocation>
        <location evidence="8">Cytoplasm</location>
    </subcellularLocation>
</comment>
<organism evidence="9 10">
    <name type="scientific">Kaistia hirudinis</name>
    <dbReference type="NCBI Taxonomy" id="1293440"/>
    <lineage>
        <taxon>Bacteria</taxon>
        <taxon>Pseudomonadati</taxon>
        <taxon>Pseudomonadota</taxon>
        <taxon>Alphaproteobacteria</taxon>
        <taxon>Hyphomicrobiales</taxon>
        <taxon>Kaistiaceae</taxon>
        <taxon>Kaistia</taxon>
    </lineage>
</organism>
<dbReference type="CDD" id="cd00560">
    <property type="entry name" value="PanC"/>
    <property type="match status" value="1"/>
</dbReference>
<proteinExistence type="inferred from homology"/>
<evidence type="ECO:0000256" key="1">
    <source>
        <dbReference type="ARBA" id="ARBA00004990"/>
    </source>
</evidence>
<dbReference type="GO" id="GO:0005829">
    <property type="term" value="C:cytosol"/>
    <property type="evidence" value="ECO:0007669"/>
    <property type="project" value="TreeGrafter"/>
</dbReference>
<feature type="binding site" evidence="8">
    <location>
        <position position="157"/>
    </location>
    <ligand>
        <name>(R)-pantoate</name>
        <dbReference type="ChEBI" id="CHEBI:15980"/>
    </ligand>
</feature>
<evidence type="ECO:0000313" key="10">
    <source>
        <dbReference type="Proteomes" id="UP000553963"/>
    </source>
</evidence>
<dbReference type="Gene3D" id="3.30.1300.10">
    <property type="entry name" value="Pantoate-beta-alanine ligase, C-terminal domain"/>
    <property type="match status" value="1"/>
</dbReference>
<dbReference type="Gene3D" id="3.40.50.620">
    <property type="entry name" value="HUPs"/>
    <property type="match status" value="1"/>
</dbReference>
<comment type="pathway">
    <text evidence="1 8">Cofactor biosynthesis; (R)-pantothenate biosynthesis; (R)-pantothenate from (R)-pantoate and beta-alanine: step 1/1.</text>
</comment>
<dbReference type="EMBL" id="JACIDS010000001">
    <property type="protein sequence ID" value="MBB3929091.1"/>
    <property type="molecule type" value="Genomic_DNA"/>
</dbReference>
<evidence type="ECO:0000256" key="8">
    <source>
        <dbReference type="HAMAP-Rule" id="MF_00158"/>
    </source>
</evidence>
<dbReference type="HAMAP" id="MF_00158">
    <property type="entry name" value="PanC"/>
    <property type="match status" value="1"/>
</dbReference>
<evidence type="ECO:0000256" key="3">
    <source>
        <dbReference type="ARBA" id="ARBA00022598"/>
    </source>
</evidence>
<feature type="binding site" evidence="8">
    <location>
        <position position="65"/>
    </location>
    <ligand>
        <name>(R)-pantoate</name>
        <dbReference type="ChEBI" id="CHEBI:15980"/>
    </ligand>
</feature>
<feature type="binding site" evidence="8">
    <location>
        <begin position="34"/>
        <end position="41"/>
    </location>
    <ligand>
        <name>ATP</name>
        <dbReference type="ChEBI" id="CHEBI:30616"/>
    </ligand>
</feature>
<evidence type="ECO:0000256" key="7">
    <source>
        <dbReference type="ARBA" id="ARBA00048258"/>
    </source>
</evidence>